<accession>A0A7X2T007</accession>
<keyword evidence="2" id="KW-1185">Reference proteome</keyword>
<dbReference type="RefSeq" id="WP_154529966.1">
    <property type="nucleotide sequence ID" value="NZ_JAQXTV010000232.1"/>
</dbReference>
<evidence type="ECO:0000313" key="2">
    <source>
        <dbReference type="Proteomes" id="UP000460287"/>
    </source>
</evidence>
<comment type="caution">
    <text evidence="1">The sequence shown here is derived from an EMBL/GenBank/DDBJ whole genome shotgun (WGS) entry which is preliminary data.</text>
</comment>
<name>A0A7X2T007_9CLOT</name>
<organism evidence="1 2">
    <name type="scientific">Inconstantimicrobium porci</name>
    <dbReference type="NCBI Taxonomy" id="2652291"/>
    <lineage>
        <taxon>Bacteria</taxon>
        <taxon>Bacillati</taxon>
        <taxon>Bacillota</taxon>
        <taxon>Clostridia</taxon>
        <taxon>Eubacteriales</taxon>
        <taxon>Clostridiaceae</taxon>
        <taxon>Inconstantimicrobium</taxon>
    </lineage>
</organism>
<dbReference type="AlphaFoldDB" id="A0A7X2T007"/>
<sequence length="333" mass="38923">MDTNFNETFLDKNSASYNYYIGIPNMETNNVSDIENSIKMYKKLNLDYLSINIFNFYLHSFISRDMNRDLIELINKFISGLSRKYKITFIFSYSISANPIAYFDCWNSQFIYKGDVKSIKQLSEYLLTDRSSFITVKKPHRGILSLLQTKILQKKLCSVEICNLNSDCNITDFENIYYNLLDKGWVIGAISSYNSLNSKGWYTGIISRHCYSEIILDSIRNKSTYSTSVPDLKLYFSINFTPMGKTLELDNHPSILSFYIFTESEHKIISSIEIISNQQKIIKRINMIYLNRIHYIFKYRMTENNTWFVIRVIGKDGVLAISSPIFINRKSID</sequence>
<dbReference type="Proteomes" id="UP000460287">
    <property type="component" value="Unassembled WGS sequence"/>
</dbReference>
<proteinExistence type="predicted"/>
<reference evidence="1 2" key="1">
    <citation type="submission" date="2019-08" db="EMBL/GenBank/DDBJ databases">
        <title>In-depth cultivation of the pig gut microbiome towards novel bacterial diversity and tailored functional studies.</title>
        <authorList>
            <person name="Wylensek D."/>
            <person name="Hitch T.C.A."/>
            <person name="Clavel T."/>
        </authorList>
    </citation>
    <scope>NUCLEOTIDE SEQUENCE [LARGE SCALE GENOMIC DNA]</scope>
    <source>
        <strain evidence="1 2">WCA-383-APC-5B</strain>
    </source>
</reference>
<dbReference type="EMBL" id="VULX01000001">
    <property type="protein sequence ID" value="MSR90091.1"/>
    <property type="molecule type" value="Genomic_DNA"/>
</dbReference>
<protein>
    <submittedName>
        <fullName evidence="1">Uncharacterized protein</fullName>
    </submittedName>
</protein>
<evidence type="ECO:0000313" key="1">
    <source>
        <dbReference type="EMBL" id="MSR90091.1"/>
    </source>
</evidence>
<gene>
    <name evidence="1" type="ORF">FYJ33_01355</name>
</gene>